<dbReference type="NCBIfam" id="NF040876">
    <property type="entry name" value="RHE_PE00001_fam"/>
    <property type="match status" value="1"/>
</dbReference>
<reference evidence="4 5" key="1">
    <citation type="submission" date="2015-07" db="EMBL/GenBank/DDBJ databases">
        <title>Whole genome sequencing of Bosea vaviloviae isolated from cave pool.</title>
        <authorList>
            <person name="Tan N.E.H."/>
            <person name="Lee Y.P."/>
            <person name="Gan H.M."/>
            <person name="Barton H."/>
            <person name="Savka M.A."/>
        </authorList>
    </citation>
    <scope>NUCLEOTIDE SEQUENCE [LARGE SCALE GENOMIC DNA]</scope>
    <source>
        <strain evidence="4 5">SD260</strain>
    </source>
</reference>
<protein>
    <submittedName>
        <fullName evidence="4">Uncharacterized protein</fullName>
    </submittedName>
</protein>
<dbReference type="InterPro" id="IPR011670">
    <property type="entry name" value="DUF1612"/>
</dbReference>
<evidence type="ECO:0000313" key="5">
    <source>
        <dbReference type="Proteomes" id="UP000037822"/>
    </source>
</evidence>
<evidence type="ECO:0000313" key="4">
    <source>
        <dbReference type="EMBL" id="KPH83179.1"/>
    </source>
</evidence>
<name>A0A0N1F8U7_9HYPH</name>
<feature type="region of interest" description="Disordered" evidence="1">
    <location>
        <begin position="123"/>
        <end position="166"/>
    </location>
</feature>
<accession>A0A0N1F8U7</accession>
<comment type="caution">
    <text evidence="4">The sequence shown here is derived from an EMBL/GenBank/DDBJ whole genome shotgun (WGS) entry which is preliminary data.</text>
</comment>
<evidence type="ECO:0000256" key="1">
    <source>
        <dbReference type="SAM" id="MobiDB-lite"/>
    </source>
</evidence>
<dbReference type="OrthoDB" id="7989940at2"/>
<organism evidence="4 5">
    <name type="scientific">Bosea vaviloviae</name>
    <dbReference type="NCBI Taxonomy" id="1526658"/>
    <lineage>
        <taxon>Bacteria</taxon>
        <taxon>Pseudomonadati</taxon>
        <taxon>Pseudomonadota</taxon>
        <taxon>Alphaproteobacteria</taxon>
        <taxon>Hyphomicrobiales</taxon>
        <taxon>Boseaceae</taxon>
        <taxon>Bosea</taxon>
    </lineage>
</organism>
<dbReference type="InterPro" id="IPR048017">
    <property type="entry name" value="Y4cF-like"/>
</dbReference>
<evidence type="ECO:0000259" key="3">
    <source>
        <dbReference type="Pfam" id="PF11972"/>
    </source>
</evidence>
<dbReference type="RefSeq" id="WP_054207037.1">
    <property type="nucleotide sequence ID" value="NZ_LGSZ01000004.1"/>
</dbReference>
<proteinExistence type="predicted"/>
<dbReference type="InterPro" id="IPR021068">
    <property type="entry name" value="HTH_DNA-bd"/>
</dbReference>
<dbReference type="AlphaFoldDB" id="A0A0N1F8U7"/>
<dbReference type="PATRIC" id="fig|1526658.3.peg.4310"/>
<dbReference type="Proteomes" id="UP000037822">
    <property type="component" value="Unassembled WGS sequence"/>
</dbReference>
<dbReference type="Pfam" id="PF07756">
    <property type="entry name" value="DUF1612"/>
    <property type="match status" value="1"/>
</dbReference>
<keyword evidence="5" id="KW-1185">Reference proteome</keyword>
<gene>
    <name evidence="4" type="ORF">AE618_00115</name>
</gene>
<feature type="domain" description="DUF1612" evidence="2">
    <location>
        <begin position="213"/>
        <end position="337"/>
    </location>
</feature>
<sequence>MGVNSIGYDLPRAERQALVCDCAEASEAAAIALARFDERLLRAEPVLVEGVRQRGHAFEAQALIGLSGGLCPLEDLCLHDAGMDVRSPTRELARAAAMLDERRRLARREPAEVLSESALRLRLGIEGPPEPDRPGRATTPSGTVKQLAAPWDRIDREDDEEDQADEDTLDIEEEDHHADPAFAEIDALLVRTRKKLDAWNDFSSEEGRKNLTLRDPGYDAAGRFERWQQILEEGRGLPAALAAALALDAWLWLEPSERAGELGFAFAATVLRQRGLGSAHLPVVGLGLRRGKFRWSPHQALSLRVAGLLDAFAEAAAFGQADLDRLSLARNVMLRRCEGRRGNSKLAELVDLFVASPLVTVQLAAARLQVTPQAVEAMLKELGGSLPRELTGRKRYRAWGIL</sequence>
<evidence type="ECO:0000259" key="2">
    <source>
        <dbReference type="Pfam" id="PF07756"/>
    </source>
</evidence>
<dbReference type="EMBL" id="LGSZ01000004">
    <property type="protein sequence ID" value="KPH83179.1"/>
    <property type="molecule type" value="Genomic_DNA"/>
</dbReference>
<feature type="domain" description="HTH DNA binding" evidence="3">
    <location>
        <begin position="346"/>
        <end position="402"/>
    </location>
</feature>
<dbReference type="Pfam" id="PF11972">
    <property type="entry name" value="HTH_13"/>
    <property type="match status" value="1"/>
</dbReference>
<feature type="compositionally biased region" description="Acidic residues" evidence="1">
    <location>
        <begin position="157"/>
        <end position="166"/>
    </location>
</feature>